<feature type="region of interest" description="Disordered" evidence="7">
    <location>
        <begin position="391"/>
        <end position="457"/>
    </location>
</feature>
<dbReference type="AlphaFoldDB" id="A0A7S4BJ20"/>
<evidence type="ECO:0000259" key="9">
    <source>
        <dbReference type="Pfam" id="PF00150"/>
    </source>
</evidence>
<dbReference type="Pfam" id="PF00150">
    <property type="entry name" value="Cellulase"/>
    <property type="match status" value="1"/>
</dbReference>
<evidence type="ECO:0000256" key="1">
    <source>
        <dbReference type="ARBA" id="ARBA00005641"/>
    </source>
</evidence>
<keyword evidence="5" id="KW-0326">Glycosidase</keyword>
<evidence type="ECO:0000256" key="4">
    <source>
        <dbReference type="ARBA" id="ARBA00023277"/>
    </source>
</evidence>
<dbReference type="SUPFAM" id="SSF51445">
    <property type="entry name" value="(Trans)glycosidases"/>
    <property type="match status" value="1"/>
</dbReference>
<keyword evidence="6" id="KW-0624">Polysaccharide degradation</keyword>
<keyword evidence="4" id="KW-0119">Carbohydrate metabolism</keyword>
<reference evidence="10" key="1">
    <citation type="submission" date="2021-01" db="EMBL/GenBank/DDBJ databases">
        <authorList>
            <person name="Corre E."/>
            <person name="Pelletier E."/>
            <person name="Niang G."/>
            <person name="Scheremetjew M."/>
            <person name="Finn R."/>
            <person name="Kale V."/>
            <person name="Holt S."/>
            <person name="Cochrane G."/>
            <person name="Meng A."/>
            <person name="Brown T."/>
            <person name="Cohen L."/>
        </authorList>
    </citation>
    <scope>NUCLEOTIDE SEQUENCE</scope>
    <source>
        <strain evidence="10">CCMP645</strain>
    </source>
</reference>
<feature type="region of interest" description="Disordered" evidence="7">
    <location>
        <begin position="562"/>
        <end position="604"/>
    </location>
</feature>
<sequence length="736" mass="79753">MAVHSTGGSCSGWGACEPTLPLSIAAPIDFYGMDGALHANGRPFGLKGFNWFGSEGDLRVPAGLKERSATHLLQWASSNSFNALRLMFNWEDWDANEQIPQEHFSAQLNPGLVNATYRQMLLHIVRTSAERGILVLLACHRIQRSYGDDGPHAEWPGNWDGLWYDETYHESDIHEMWRDVASTFCAEPNVFAVDLMNEPHGATWGTGGRKKDWAAAAERLGDNVLGACSRWLVFVQGTTNPGMWGENLSGVRTRPVRLRNQSKLVYSPHTYGPSLFVRYPEYEPEQYRADDFPGNLLGGWEWLWGYVTQEHGVPIVLGEAGGDAVCCGGRDKQWHKTILQYLGTKRASLFYFCLNPDSDDTGGLLSLDWRTPVQAKLDLLAQVPSTSIEPLILPPPPLPPAPPPSPLPASPPMLPPCKPPPLPPSPPPPPPPPLPSMPPPPSPPPARPSHPPPVTQPIRAFADASADASTHLGSVLTVDASPRPPYESSSALEQGAAAFQTDMSASLSQPTQQLVESWLGRADASKVAMALVGCFLLALGSWLCWAAIALLWCSRWPTPRPRSHAHGYEGGRKERNSHASSGSRNSSRQREARNSGRKGAPLPALLPQSADEALSELSECSSAVTPRHALNATYFEGLQSPSVVDEVSHGAEAADEPVVMTTKQEWKLAPHAAKSKGKRAKHAALPVTFSTRHPPPYNSLAGAAISKPPSRVSAAVEAPTKPTAADVKTRLLHVMD</sequence>
<dbReference type="PANTHER" id="PTHR35923:SF2">
    <property type="entry name" value="ENDOGLUCANASE"/>
    <property type="match status" value="1"/>
</dbReference>
<name>A0A7S4BJ20_CHRCT</name>
<evidence type="ECO:0000256" key="7">
    <source>
        <dbReference type="SAM" id="MobiDB-lite"/>
    </source>
</evidence>
<dbReference type="Gene3D" id="3.20.20.80">
    <property type="entry name" value="Glycosidases"/>
    <property type="match status" value="1"/>
</dbReference>
<evidence type="ECO:0000313" key="10">
    <source>
        <dbReference type="EMBL" id="CAE0767591.1"/>
    </source>
</evidence>
<evidence type="ECO:0000256" key="6">
    <source>
        <dbReference type="ARBA" id="ARBA00023326"/>
    </source>
</evidence>
<keyword evidence="8" id="KW-0472">Membrane</keyword>
<feature type="transmembrane region" description="Helical" evidence="8">
    <location>
        <begin position="527"/>
        <end position="553"/>
    </location>
</feature>
<proteinExistence type="inferred from homology"/>
<dbReference type="InterPro" id="IPR001547">
    <property type="entry name" value="Glyco_hydro_5"/>
</dbReference>
<keyword evidence="2" id="KW-0378">Hydrolase</keyword>
<feature type="compositionally biased region" description="Pro residues" evidence="7">
    <location>
        <begin position="392"/>
        <end position="455"/>
    </location>
</feature>
<keyword evidence="8" id="KW-0812">Transmembrane</keyword>
<keyword evidence="3" id="KW-0136">Cellulose degradation</keyword>
<feature type="domain" description="Glycoside hydrolase family 5" evidence="9">
    <location>
        <begin position="39"/>
        <end position="357"/>
    </location>
</feature>
<dbReference type="PANTHER" id="PTHR35923">
    <property type="entry name" value="MAJOR EXTRACELLULAR ENDOGLUCANASE"/>
    <property type="match status" value="1"/>
</dbReference>
<organism evidence="10">
    <name type="scientific">Chrysotila carterae</name>
    <name type="common">Marine alga</name>
    <name type="synonym">Syracosphaera carterae</name>
    <dbReference type="NCBI Taxonomy" id="13221"/>
    <lineage>
        <taxon>Eukaryota</taxon>
        <taxon>Haptista</taxon>
        <taxon>Haptophyta</taxon>
        <taxon>Prymnesiophyceae</taxon>
        <taxon>Isochrysidales</taxon>
        <taxon>Isochrysidaceae</taxon>
        <taxon>Chrysotila</taxon>
    </lineage>
</organism>
<feature type="compositionally biased region" description="Basic and acidic residues" evidence="7">
    <location>
        <begin position="566"/>
        <end position="577"/>
    </location>
</feature>
<dbReference type="GO" id="GO:0004553">
    <property type="term" value="F:hydrolase activity, hydrolyzing O-glycosyl compounds"/>
    <property type="evidence" value="ECO:0007669"/>
    <property type="project" value="InterPro"/>
</dbReference>
<evidence type="ECO:0000256" key="8">
    <source>
        <dbReference type="SAM" id="Phobius"/>
    </source>
</evidence>
<keyword evidence="8" id="KW-1133">Transmembrane helix</keyword>
<accession>A0A7S4BJ20</accession>
<gene>
    <name evidence="10" type="ORF">PCAR00345_LOCUS20203</name>
</gene>
<dbReference type="EMBL" id="HBIZ01031715">
    <property type="protein sequence ID" value="CAE0767591.1"/>
    <property type="molecule type" value="Transcribed_RNA"/>
</dbReference>
<evidence type="ECO:0000256" key="5">
    <source>
        <dbReference type="ARBA" id="ARBA00023295"/>
    </source>
</evidence>
<dbReference type="GO" id="GO:0030245">
    <property type="term" value="P:cellulose catabolic process"/>
    <property type="evidence" value="ECO:0007669"/>
    <property type="project" value="UniProtKB-KW"/>
</dbReference>
<evidence type="ECO:0000256" key="3">
    <source>
        <dbReference type="ARBA" id="ARBA00023001"/>
    </source>
</evidence>
<comment type="similarity">
    <text evidence="1">Belongs to the glycosyl hydrolase 5 (cellulase A) family.</text>
</comment>
<protein>
    <recommendedName>
        <fullName evidence="9">Glycoside hydrolase family 5 domain-containing protein</fullName>
    </recommendedName>
</protein>
<evidence type="ECO:0000256" key="2">
    <source>
        <dbReference type="ARBA" id="ARBA00022801"/>
    </source>
</evidence>
<dbReference type="InterPro" id="IPR017853">
    <property type="entry name" value="GH"/>
</dbReference>